<name>A0ABD3UQN7_9LAMI</name>
<comment type="caution">
    <text evidence="1">The sequence shown here is derived from an EMBL/GenBank/DDBJ whole genome shotgun (WGS) entry which is preliminary data.</text>
</comment>
<organism evidence="1 2">
    <name type="scientific">Penstemon smallii</name>
    <dbReference type="NCBI Taxonomy" id="265156"/>
    <lineage>
        <taxon>Eukaryota</taxon>
        <taxon>Viridiplantae</taxon>
        <taxon>Streptophyta</taxon>
        <taxon>Embryophyta</taxon>
        <taxon>Tracheophyta</taxon>
        <taxon>Spermatophyta</taxon>
        <taxon>Magnoliopsida</taxon>
        <taxon>eudicotyledons</taxon>
        <taxon>Gunneridae</taxon>
        <taxon>Pentapetalae</taxon>
        <taxon>asterids</taxon>
        <taxon>lamiids</taxon>
        <taxon>Lamiales</taxon>
        <taxon>Plantaginaceae</taxon>
        <taxon>Cheloneae</taxon>
        <taxon>Penstemon</taxon>
    </lineage>
</organism>
<protein>
    <submittedName>
        <fullName evidence="1">Uncharacterized protein</fullName>
    </submittedName>
</protein>
<gene>
    <name evidence="1" type="ORF">ACJIZ3_012434</name>
</gene>
<evidence type="ECO:0000313" key="2">
    <source>
        <dbReference type="Proteomes" id="UP001634393"/>
    </source>
</evidence>
<accession>A0ABD3UQN7</accession>
<proteinExistence type="predicted"/>
<evidence type="ECO:0000313" key="1">
    <source>
        <dbReference type="EMBL" id="KAL3850552.1"/>
    </source>
</evidence>
<dbReference type="EMBL" id="JBJXBP010000001">
    <property type="protein sequence ID" value="KAL3850552.1"/>
    <property type="molecule type" value="Genomic_DNA"/>
</dbReference>
<keyword evidence="2" id="KW-1185">Reference proteome</keyword>
<reference evidence="1 2" key="1">
    <citation type="submission" date="2024-12" db="EMBL/GenBank/DDBJ databases">
        <title>The unique morphological basis and parallel evolutionary history of personate flowers in Penstemon.</title>
        <authorList>
            <person name="Depatie T.H."/>
            <person name="Wessinger C.A."/>
        </authorList>
    </citation>
    <scope>NUCLEOTIDE SEQUENCE [LARGE SCALE GENOMIC DNA]</scope>
    <source>
        <strain evidence="1">WTNN_2</strain>
        <tissue evidence="1">Leaf</tissue>
    </source>
</reference>
<dbReference type="Proteomes" id="UP001634393">
    <property type="component" value="Unassembled WGS sequence"/>
</dbReference>
<sequence>MRQKCAPLEFTTKEGSAARLKLSRRSMKLSRTSKAFLLDASNSFIIPKRERTGGGEERAAIGSHIKAGVLLVLRQQPTTELRLFPGGNLWVRRHLHFFRLLILGLEFGLGFLSAAFSAEAKFRQKESCHCDCLIGGAAVVARRSDRSSILLFFFLLKFLVEV</sequence>
<dbReference type="AlphaFoldDB" id="A0ABD3UQN7"/>